<keyword evidence="6" id="KW-0408">Iron</keyword>
<keyword evidence="10 11" id="KW-0998">Cell outer membrane</keyword>
<keyword evidence="16" id="KW-0675">Receptor</keyword>
<dbReference type="EMBL" id="CP059851">
    <property type="protein sequence ID" value="QMW24225.1"/>
    <property type="molecule type" value="Genomic_DNA"/>
</dbReference>
<evidence type="ECO:0000256" key="5">
    <source>
        <dbReference type="ARBA" id="ARBA00022692"/>
    </source>
</evidence>
<accession>A0A7G5ILI3</accession>
<dbReference type="GO" id="GO:0009279">
    <property type="term" value="C:cell outer membrane"/>
    <property type="evidence" value="ECO:0007669"/>
    <property type="project" value="UniProtKB-SubCell"/>
</dbReference>
<dbReference type="AlphaFoldDB" id="A0A7G5ILI3"/>
<keyword evidence="8 12" id="KW-0798">TonB box</keyword>
<feature type="signal peptide" evidence="13">
    <location>
        <begin position="1"/>
        <end position="29"/>
    </location>
</feature>
<feature type="chain" id="PRO_5028865225" evidence="13">
    <location>
        <begin position="30"/>
        <end position="790"/>
    </location>
</feature>
<evidence type="ECO:0000313" key="17">
    <source>
        <dbReference type="Proteomes" id="UP000515292"/>
    </source>
</evidence>
<dbReference type="Pfam" id="PF00593">
    <property type="entry name" value="TonB_dep_Rec_b-barrel"/>
    <property type="match status" value="1"/>
</dbReference>
<keyword evidence="2 11" id="KW-0813">Transport</keyword>
<evidence type="ECO:0000256" key="1">
    <source>
        <dbReference type="ARBA" id="ARBA00004571"/>
    </source>
</evidence>
<keyword evidence="7" id="KW-0406">Ion transport</keyword>
<comment type="subcellular location">
    <subcellularLocation>
        <location evidence="1 11">Cell outer membrane</location>
        <topology evidence="1 11">Multi-pass membrane protein</topology>
    </subcellularLocation>
</comment>
<keyword evidence="9 11" id="KW-0472">Membrane</keyword>
<evidence type="ECO:0000256" key="6">
    <source>
        <dbReference type="ARBA" id="ARBA00023004"/>
    </source>
</evidence>
<dbReference type="KEGG" id="sand:H3309_07155"/>
<dbReference type="Pfam" id="PF07715">
    <property type="entry name" value="Plug"/>
    <property type="match status" value="1"/>
</dbReference>
<dbReference type="PANTHER" id="PTHR32552:SF81">
    <property type="entry name" value="TONB-DEPENDENT OUTER MEMBRANE RECEPTOR"/>
    <property type="match status" value="1"/>
</dbReference>
<dbReference type="InterPro" id="IPR000531">
    <property type="entry name" value="Beta-barrel_TonB"/>
</dbReference>
<evidence type="ECO:0000256" key="9">
    <source>
        <dbReference type="ARBA" id="ARBA00023136"/>
    </source>
</evidence>
<evidence type="ECO:0000259" key="14">
    <source>
        <dbReference type="Pfam" id="PF00593"/>
    </source>
</evidence>
<dbReference type="InterPro" id="IPR036942">
    <property type="entry name" value="Beta-barrel_TonB_sf"/>
</dbReference>
<dbReference type="Proteomes" id="UP000515292">
    <property type="component" value="Chromosome"/>
</dbReference>
<dbReference type="GO" id="GO:0006826">
    <property type="term" value="P:iron ion transport"/>
    <property type="evidence" value="ECO:0007669"/>
    <property type="project" value="UniProtKB-KW"/>
</dbReference>
<comment type="similarity">
    <text evidence="11 12">Belongs to the TonB-dependent receptor family.</text>
</comment>
<evidence type="ECO:0000259" key="15">
    <source>
        <dbReference type="Pfam" id="PF07715"/>
    </source>
</evidence>
<evidence type="ECO:0000256" key="3">
    <source>
        <dbReference type="ARBA" id="ARBA00022452"/>
    </source>
</evidence>
<dbReference type="InterPro" id="IPR012910">
    <property type="entry name" value="Plug_dom"/>
</dbReference>
<evidence type="ECO:0000256" key="8">
    <source>
        <dbReference type="ARBA" id="ARBA00023077"/>
    </source>
</evidence>
<evidence type="ECO:0000313" key="16">
    <source>
        <dbReference type="EMBL" id="QMW24225.1"/>
    </source>
</evidence>
<keyword evidence="4" id="KW-0410">Iron transport</keyword>
<dbReference type="Gene3D" id="2.40.170.20">
    <property type="entry name" value="TonB-dependent receptor, beta-barrel domain"/>
    <property type="match status" value="1"/>
</dbReference>
<keyword evidence="13" id="KW-0732">Signal</keyword>
<sequence length="790" mass="85163">MTSQITRTTRASIFAVGAALLAAPVWGQAAAPQPGTSAAEDLGSRDEIVVTARKRQENVQDVPIAITALGAAQLEAARIEDGKDLQFNIPNVTFSANRNVTIRGVGSQSFGGTSDTNIGVIFNSVFLQSGSSFGDFFDMERIEVLRGPQGTLFGRNTTGGVIAYVTRRPTDSFEGYVNVQGDLPRGVRADGAINFVIAPGLSQRFAASYINRRGYTRNLLTGKDVDGRNQYTLRSSTRFAPSSDTTIDLTLSYFHENSNRQNAAKSLCTPDPAFGCSPNSVSTAFPQNNFGIDSIFLPGVVRPGTYAANPADLREVRIDIDPVQKAHDFLGTLEINQTLGDFTLTSVTGFRDGKNSSIRDFDQGYRPNAFNPGTFGSRVVPNDGAGNGVLTYLIGPGQAVTTTDYRAAQTGGGFAKQFSQEVRLTSNLSGPFNFIVGAFYLNARGGGNVETWLPANTTRGAISLFDTRVGRVKSYAAFGEANINITPTLKLTAGLRFTHDDKHIETASGTFALGPYFIGDASFEKLTGRAILNWNPRLSFTDDTNLYLSFSRGFKSGGFNPGNTTSPTFGSEVIDAYELGSKNVLPGGMGRINIALFNYEYGDLIVGNLVGTSVANTNIPKSRVRGAEIEGVLTPVSTLRFEAALGLLDTEIRSDFLSTDPSRGGAFFQLRGNQLPNAPRRTLKLAAEYTAELGNDWSLRPRVDFYSQSGFFSREFNVGADRVGTWQQLDLSVQLASSRRGVTLTGFVKNVLNDDAITFLETNSNLVGSFRSAFLLDPRTFGLALNVGFR</sequence>
<dbReference type="SUPFAM" id="SSF56935">
    <property type="entry name" value="Porins"/>
    <property type="match status" value="1"/>
</dbReference>
<dbReference type="RefSeq" id="WP_182298048.1">
    <property type="nucleotide sequence ID" value="NZ_CP059851.1"/>
</dbReference>
<dbReference type="PANTHER" id="PTHR32552">
    <property type="entry name" value="FERRICHROME IRON RECEPTOR-RELATED"/>
    <property type="match status" value="1"/>
</dbReference>
<dbReference type="InterPro" id="IPR039426">
    <property type="entry name" value="TonB-dep_rcpt-like"/>
</dbReference>
<reference evidence="16 17" key="1">
    <citation type="submission" date="2020-07" db="EMBL/GenBank/DDBJ databases">
        <title>Complete genome sequence for Sandaracinobacter sp. M6.</title>
        <authorList>
            <person name="Tang Y."/>
            <person name="Liu Q."/>
            <person name="Guo Z."/>
            <person name="Lei P."/>
            <person name="Huang B."/>
        </authorList>
    </citation>
    <scope>NUCLEOTIDE SEQUENCE [LARGE SCALE GENOMIC DNA]</scope>
    <source>
        <strain evidence="16 17">M6</strain>
    </source>
</reference>
<evidence type="ECO:0000256" key="11">
    <source>
        <dbReference type="PROSITE-ProRule" id="PRU01360"/>
    </source>
</evidence>
<evidence type="ECO:0000256" key="10">
    <source>
        <dbReference type="ARBA" id="ARBA00023237"/>
    </source>
</evidence>
<name>A0A7G5ILI3_9SPHN</name>
<gene>
    <name evidence="16" type="ORF">H3309_07155</name>
</gene>
<evidence type="ECO:0000256" key="12">
    <source>
        <dbReference type="RuleBase" id="RU003357"/>
    </source>
</evidence>
<protein>
    <submittedName>
        <fullName evidence="16">TonB-dependent receptor</fullName>
    </submittedName>
</protein>
<keyword evidence="17" id="KW-1185">Reference proteome</keyword>
<keyword evidence="5 11" id="KW-0812">Transmembrane</keyword>
<evidence type="ECO:0000256" key="2">
    <source>
        <dbReference type="ARBA" id="ARBA00022448"/>
    </source>
</evidence>
<organism evidence="16 17">
    <name type="scientific">Sandaracinobacteroides saxicola</name>
    <dbReference type="NCBI Taxonomy" id="2759707"/>
    <lineage>
        <taxon>Bacteria</taxon>
        <taxon>Pseudomonadati</taxon>
        <taxon>Pseudomonadota</taxon>
        <taxon>Alphaproteobacteria</taxon>
        <taxon>Sphingomonadales</taxon>
        <taxon>Sphingosinicellaceae</taxon>
        <taxon>Sandaracinobacteroides</taxon>
    </lineage>
</organism>
<evidence type="ECO:0000256" key="7">
    <source>
        <dbReference type="ARBA" id="ARBA00023065"/>
    </source>
</evidence>
<evidence type="ECO:0000256" key="13">
    <source>
        <dbReference type="SAM" id="SignalP"/>
    </source>
</evidence>
<keyword evidence="3 11" id="KW-1134">Transmembrane beta strand</keyword>
<dbReference type="PROSITE" id="PS52016">
    <property type="entry name" value="TONB_DEPENDENT_REC_3"/>
    <property type="match status" value="1"/>
</dbReference>
<proteinExistence type="inferred from homology"/>
<feature type="domain" description="TonB-dependent receptor plug" evidence="15">
    <location>
        <begin position="59"/>
        <end position="161"/>
    </location>
</feature>
<evidence type="ECO:0000256" key="4">
    <source>
        <dbReference type="ARBA" id="ARBA00022496"/>
    </source>
</evidence>
<feature type="domain" description="TonB-dependent receptor-like beta-barrel" evidence="14">
    <location>
        <begin position="353"/>
        <end position="751"/>
    </location>
</feature>